<evidence type="ECO:0000256" key="3">
    <source>
        <dbReference type="ARBA" id="ARBA00022664"/>
    </source>
</evidence>
<gene>
    <name evidence="13" type="ORF">TTHERM_01043060</name>
</gene>
<dbReference type="AlphaFoldDB" id="Q22CK3"/>
<dbReference type="GO" id="GO:0008380">
    <property type="term" value="P:RNA splicing"/>
    <property type="evidence" value="ECO:0007669"/>
    <property type="project" value="UniProtKB-KW"/>
</dbReference>
<dbReference type="InParanoid" id="Q22CK3"/>
<feature type="compositionally biased region" description="Basic and acidic residues" evidence="11">
    <location>
        <begin position="121"/>
        <end position="135"/>
    </location>
</feature>
<accession>Q22CK3</accession>
<dbReference type="InterPro" id="IPR012677">
    <property type="entry name" value="Nucleotide-bd_a/b_plait_sf"/>
</dbReference>
<dbReference type="OrthoDB" id="277802at2759"/>
<dbReference type="InterPro" id="IPR000504">
    <property type="entry name" value="RRM_dom"/>
</dbReference>
<dbReference type="GO" id="GO:0005681">
    <property type="term" value="C:spliceosomal complex"/>
    <property type="evidence" value="ECO:0007669"/>
    <property type="project" value="UniProtKB-KW"/>
</dbReference>
<dbReference type="SMART" id="SM00360">
    <property type="entry name" value="RRM"/>
    <property type="match status" value="2"/>
</dbReference>
<feature type="domain" description="RRM" evidence="12">
    <location>
        <begin position="158"/>
        <end position="231"/>
    </location>
</feature>
<evidence type="ECO:0000256" key="7">
    <source>
        <dbReference type="ARBA" id="ARBA00023187"/>
    </source>
</evidence>
<evidence type="ECO:0000256" key="1">
    <source>
        <dbReference type="ARBA" id="ARBA00004123"/>
    </source>
</evidence>
<evidence type="ECO:0000256" key="2">
    <source>
        <dbReference type="ARBA" id="ARBA00007243"/>
    </source>
</evidence>
<reference evidence="14" key="1">
    <citation type="journal article" date="2006" name="PLoS Biol.">
        <title>Macronuclear genome sequence of the ciliate Tetrahymena thermophila, a model eukaryote.</title>
        <authorList>
            <person name="Eisen J.A."/>
            <person name="Coyne R.S."/>
            <person name="Wu M."/>
            <person name="Wu D."/>
            <person name="Thiagarajan M."/>
            <person name="Wortman J.R."/>
            <person name="Badger J.H."/>
            <person name="Ren Q."/>
            <person name="Amedeo P."/>
            <person name="Jones K.M."/>
            <person name="Tallon L.J."/>
            <person name="Delcher A.L."/>
            <person name="Salzberg S.L."/>
            <person name="Silva J.C."/>
            <person name="Haas B.J."/>
            <person name="Majoros W.H."/>
            <person name="Farzad M."/>
            <person name="Carlton J.M."/>
            <person name="Smith R.K. Jr."/>
            <person name="Garg J."/>
            <person name="Pearlman R.E."/>
            <person name="Karrer K.M."/>
            <person name="Sun L."/>
            <person name="Manning G."/>
            <person name="Elde N.C."/>
            <person name="Turkewitz A.P."/>
            <person name="Asai D.J."/>
            <person name="Wilkes D.E."/>
            <person name="Wang Y."/>
            <person name="Cai H."/>
            <person name="Collins K."/>
            <person name="Stewart B.A."/>
            <person name="Lee S.R."/>
            <person name="Wilamowska K."/>
            <person name="Weinberg Z."/>
            <person name="Ruzzo W.L."/>
            <person name="Wloga D."/>
            <person name="Gaertig J."/>
            <person name="Frankel J."/>
            <person name="Tsao C.-C."/>
            <person name="Gorovsky M.A."/>
            <person name="Keeling P.J."/>
            <person name="Waller R.F."/>
            <person name="Patron N.J."/>
            <person name="Cherry J.M."/>
            <person name="Stover N.A."/>
            <person name="Krieger C.J."/>
            <person name="del Toro C."/>
            <person name="Ryder H.F."/>
            <person name="Williamson S.C."/>
            <person name="Barbeau R.A."/>
            <person name="Hamilton E.P."/>
            <person name="Orias E."/>
        </authorList>
    </citation>
    <scope>NUCLEOTIDE SEQUENCE [LARGE SCALE GENOMIC DNA]</scope>
    <source>
        <strain evidence="14">SB210</strain>
    </source>
</reference>
<evidence type="ECO:0000256" key="6">
    <source>
        <dbReference type="ARBA" id="ARBA00022884"/>
    </source>
</evidence>
<dbReference type="CDD" id="cd12246">
    <property type="entry name" value="RRM1_U1A_like"/>
    <property type="match status" value="1"/>
</dbReference>
<name>Q22CK3_TETTS</name>
<dbReference type="eggNOG" id="KOG4206">
    <property type="taxonomic scope" value="Eukaryota"/>
</dbReference>
<evidence type="ECO:0000256" key="5">
    <source>
        <dbReference type="ARBA" id="ARBA00022737"/>
    </source>
</evidence>
<dbReference type="GO" id="GO:0003723">
    <property type="term" value="F:RNA binding"/>
    <property type="evidence" value="ECO:0007669"/>
    <property type="project" value="UniProtKB-UniRule"/>
</dbReference>
<sequence length="231" mass="26782">MSHQQEIAGSTPKETLYINNLNDKINQEDMKYGLYFLFQQFGEILDIILKKSNTLRGQAWIIFKDITAATNAKKNLNGFLFFDKELKINFAKQRSEILDKLEGRWVPKKKQKKENNNNAKKVGEQEIGTEQKEQQQQKQQLQQIPLNIQQNELNQPNNVLILEDLPSFVTTDILKALFGQYPGFKEVRLIAPRKVAFVEFSQEDEATVALNGLQNFQLTPQVFLKLNYAKF</sequence>
<keyword evidence="5" id="KW-0677">Repeat</keyword>
<dbReference type="HOGENOM" id="CLU_041869_1_1_1"/>
<evidence type="ECO:0000313" key="14">
    <source>
        <dbReference type="Proteomes" id="UP000009168"/>
    </source>
</evidence>
<evidence type="ECO:0000256" key="4">
    <source>
        <dbReference type="ARBA" id="ARBA00022728"/>
    </source>
</evidence>
<dbReference type="CDD" id="cd12247">
    <property type="entry name" value="RRM2_U1A_like"/>
    <property type="match status" value="1"/>
</dbReference>
<dbReference type="RefSeq" id="XP_001030652.2">
    <property type="nucleotide sequence ID" value="XM_001030652.3"/>
</dbReference>
<dbReference type="EMBL" id="GG662496">
    <property type="protein sequence ID" value="EAR82989.2"/>
    <property type="molecule type" value="Genomic_DNA"/>
</dbReference>
<dbReference type="GO" id="GO:0030532">
    <property type="term" value="C:small nuclear ribonucleoprotein complex"/>
    <property type="evidence" value="ECO:0007669"/>
    <property type="project" value="UniProtKB-ARBA"/>
</dbReference>
<keyword evidence="8" id="KW-0539">Nucleus</keyword>
<evidence type="ECO:0000259" key="12">
    <source>
        <dbReference type="PROSITE" id="PS50102"/>
    </source>
</evidence>
<comment type="similarity">
    <text evidence="2">Belongs to the RRM U1 A/B'' family.</text>
</comment>
<dbReference type="PROSITE" id="PS50102">
    <property type="entry name" value="RRM"/>
    <property type="match status" value="2"/>
</dbReference>
<protein>
    <submittedName>
        <fullName evidence="13">U1 small nuclear ribonucleoprotein A</fullName>
    </submittedName>
</protein>
<keyword evidence="6 10" id="KW-0694">RNA-binding</keyword>
<dbReference type="Proteomes" id="UP000009168">
    <property type="component" value="Unassembled WGS sequence"/>
</dbReference>
<keyword evidence="4" id="KW-0747">Spliceosome</keyword>
<dbReference type="GO" id="GO:0006397">
    <property type="term" value="P:mRNA processing"/>
    <property type="evidence" value="ECO:0007669"/>
    <property type="project" value="UniProtKB-KW"/>
</dbReference>
<dbReference type="InterPro" id="IPR035979">
    <property type="entry name" value="RBD_domain_sf"/>
</dbReference>
<keyword evidence="3" id="KW-0507">mRNA processing</keyword>
<dbReference type="Pfam" id="PF00076">
    <property type="entry name" value="RRM_1"/>
    <property type="match status" value="2"/>
</dbReference>
<evidence type="ECO:0000256" key="9">
    <source>
        <dbReference type="ARBA" id="ARBA00023274"/>
    </source>
</evidence>
<dbReference type="PANTHER" id="PTHR10501">
    <property type="entry name" value="U1 SMALL NUCLEAR RIBONUCLEOPROTEIN A/U2 SMALL NUCLEAR RIBONUCLEOPROTEIN B"/>
    <property type="match status" value="1"/>
</dbReference>
<dbReference type="GeneID" id="7844700"/>
<evidence type="ECO:0000313" key="13">
    <source>
        <dbReference type="EMBL" id="EAR82989.2"/>
    </source>
</evidence>
<keyword evidence="9 13" id="KW-0687">Ribonucleoprotein</keyword>
<evidence type="ECO:0000256" key="10">
    <source>
        <dbReference type="PROSITE-ProRule" id="PRU00176"/>
    </source>
</evidence>
<organism evidence="13 14">
    <name type="scientific">Tetrahymena thermophila (strain SB210)</name>
    <dbReference type="NCBI Taxonomy" id="312017"/>
    <lineage>
        <taxon>Eukaryota</taxon>
        <taxon>Sar</taxon>
        <taxon>Alveolata</taxon>
        <taxon>Ciliophora</taxon>
        <taxon>Intramacronucleata</taxon>
        <taxon>Oligohymenophorea</taxon>
        <taxon>Hymenostomatida</taxon>
        <taxon>Tetrahymenina</taxon>
        <taxon>Tetrahymenidae</taxon>
        <taxon>Tetrahymena</taxon>
    </lineage>
</organism>
<proteinExistence type="inferred from homology"/>
<comment type="subcellular location">
    <subcellularLocation>
        <location evidence="1">Nucleus</location>
    </subcellularLocation>
</comment>
<dbReference type="FunFam" id="3.30.70.330:FF:000039">
    <property type="entry name" value="U1 small nuclear ribonucleoprotein A"/>
    <property type="match status" value="1"/>
</dbReference>
<dbReference type="SUPFAM" id="SSF54928">
    <property type="entry name" value="RNA-binding domain, RBD"/>
    <property type="match status" value="1"/>
</dbReference>
<dbReference type="Gene3D" id="3.30.70.330">
    <property type="match status" value="2"/>
</dbReference>
<keyword evidence="7" id="KW-0508">mRNA splicing</keyword>
<dbReference type="STRING" id="312017.Q22CK3"/>
<feature type="domain" description="RRM" evidence="12">
    <location>
        <begin position="14"/>
        <end position="93"/>
    </location>
</feature>
<evidence type="ECO:0000256" key="11">
    <source>
        <dbReference type="SAM" id="MobiDB-lite"/>
    </source>
</evidence>
<keyword evidence="14" id="KW-1185">Reference proteome</keyword>
<dbReference type="KEGG" id="tet:TTHERM_01043060"/>
<dbReference type="FunCoup" id="Q22CK3">
    <property type="interactions" value="537"/>
</dbReference>
<feature type="region of interest" description="Disordered" evidence="11">
    <location>
        <begin position="108"/>
        <end position="138"/>
    </location>
</feature>
<dbReference type="FunFam" id="3.30.70.330:FF:000029">
    <property type="entry name" value="U2 small nuclear ribonucleoprotein B"/>
    <property type="match status" value="1"/>
</dbReference>
<evidence type="ECO:0000256" key="8">
    <source>
        <dbReference type="ARBA" id="ARBA00023242"/>
    </source>
</evidence>